<dbReference type="AlphaFoldDB" id="A0A834MF12"/>
<reference evidence="1" key="1">
    <citation type="submission" date="2020-08" db="EMBL/GenBank/DDBJ databases">
        <title>Genome sequencing and assembly of the red palm weevil Rhynchophorus ferrugineus.</title>
        <authorList>
            <person name="Dias G.B."/>
            <person name="Bergman C.M."/>
            <person name="Manee M."/>
        </authorList>
    </citation>
    <scope>NUCLEOTIDE SEQUENCE</scope>
    <source>
        <strain evidence="1">AA-2017</strain>
        <tissue evidence="1">Whole larva</tissue>
    </source>
</reference>
<dbReference type="EMBL" id="JAACXV010000208">
    <property type="protein sequence ID" value="KAF7281966.1"/>
    <property type="molecule type" value="Genomic_DNA"/>
</dbReference>
<sequence>MSTPPFRIKFQPFSDLPFTLCLYHLQSHAHYLSPFVCVDPKHRPDSYLFTCTRDGADDGLGEKLAPPGDTIAF</sequence>
<evidence type="ECO:0000313" key="2">
    <source>
        <dbReference type="Proteomes" id="UP000625711"/>
    </source>
</evidence>
<organism evidence="1 2">
    <name type="scientific">Rhynchophorus ferrugineus</name>
    <name type="common">Red palm weevil</name>
    <name type="synonym">Curculio ferrugineus</name>
    <dbReference type="NCBI Taxonomy" id="354439"/>
    <lineage>
        <taxon>Eukaryota</taxon>
        <taxon>Metazoa</taxon>
        <taxon>Ecdysozoa</taxon>
        <taxon>Arthropoda</taxon>
        <taxon>Hexapoda</taxon>
        <taxon>Insecta</taxon>
        <taxon>Pterygota</taxon>
        <taxon>Neoptera</taxon>
        <taxon>Endopterygota</taxon>
        <taxon>Coleoptera</taxon>
        <taxon>Polyphaga</taxon>
        <taxon>Cucujiformia</taxon>
        <taxon>Curculionidae</taxon>
        <taxon>Dryophthorinae</taxon>
        <taxon>Rhynchophorus</taxon>
    </lineage>
</organism>
<protein>
    <submittedName>
        <fullName evidence="1">Uncharacterized protein</fullName>
    </submittedName>
</protein>
<accession>A0A834MF12</accession>
<comment type="caution">
    <text evidence="1">The sequence shown here is derived from an EMBL/GenBank/DDBJ whole genome shotgun (WGS) entry which is preliminary data.</text>
</comment>
<dbReference type="Proteomes" id="UP000625711">
    <property type="component" value="Unassembled WGS sequence"/>
</dbReference>
<name>A0A834MF12_RHYFE</name>
<proteinExistence type="predicted"/>
<keyword evidence="2" id="KW-1185">Reference proteome</keyword>
<gene>
    <name evidence="1" type="ORF">GWI33_003832</name>
</gene>
<evidence type="ECO:0000313" key="1">
    <source>
        <dbReference type="EMBL" id="KAF7281966.1"/>
    </source>
</evidence>